<evidence type="ECO:0008006" key="3">
    <source>
        <dbReference type="Google" id="ProtNLM"/>
    </source>
</evidence>
<keyword evidence="1" id="KW-0472">Membrane</keyword>
<feature type="transmembrane region" description="Helical" evidence="1">
    <location>
        <begin position="154"/>
        <end position="174"/>
    </location>
</feature>
<feature type="transmembrane region" description="Helical" evidence="1">
    <location>
        <begin position="96"/>
        <end position="116"/>
    </location>
</feature>
<protein>
    <recommendedName>
        <fullName evidence="3">Yip1 domain-containing protein</fullName>
    </recommendedName>
</protein>
<keyword evidence="1" id="KW-1133">Transmembrane helix</keyword>
<accession>A0A3B0T2P4</accession>
<evidence type="ECO:0000256" key="1">
    <source>
        <dbReference type="SAM" id="Phobius"/>
    </source>
</evidence>
<evidence type="ECO:0000313" key="2">
    <source>
        <dbReference type="EMBL" id="VAW01216.1"/>
    </source>
</evidence>
<dbReference type="AlphaFoldDB" id="A0A3B0T2P4"/>
<feature type="transmembrane region" description="Helical" evidence="1">
    <location>
        <begin position="122"/>
        <end position="142"/>
    </location>
</feature>
<organism evidence="2">
    <name type="scientific">hydrothermal vent metagenome</name>
    <dbReference type="NCBI Taxonomy" id="652676"/>
    <lineage>
        <taxon>unclassified sequences</taxon>
        <taxon>metagenomes</taxon>
        <taxon>ecological metagenomes</taxon>
    </lineage>
</organism>
<feature type="transmembrane region" description="Helical" evidence="1">
    <location>
        <begin position="63"/>
        <end position="84"/>
    </location>
</feature>
<proteinExistence type="predicted"/>
<sequence>MSEIMQRLVQTVRMERSAFVWMYLNDRATGDAVVLVLITRFLILLGTGFQPLGFVTSTSGMNIFLQSMLSAFVFWLAYSGITFGASKYLFQGGGSYVVVLRTVGFAFPTMLLILVSRELSRSPFVVLLLGAIWLLAIVSRGLVYEANLDSSKAVFAAVLGLVGWYIVAQIFGWGPI</sequence>
<dbReference type="EMBL" id="UOEK01000205">
    <property type="protein sequence ID" value="VAW01216.1"/>
    <property type="molecule type" value="Genomic_DNA"/>
</dbReference>
<gene>
    <name evidence="2" type="ORF">MNBD_ACTINO02-79</name>
</gene>
<feature type="transmembrane region" description="Helical" evidence="1">
    <location>
        <begin position="32"/>
        <end position="51"/>
    </location>
</feature>
<reference evidence="2" key="1">
    <citation type="submission" date="2018-06" db="EMBL/GenBank/DDBJ databases">
        <authorList>
            <person name="Zhirakovskaya E."/>
        </authorList>
    </citation>
    <scope>NUCLEOTIDE SEQUENCE</scope>
</reference>
<name>A0A3B0T2P4_9ZZZZ</name>
<keyword evidence="1" id="KW-0812">Transmembrane</keyword>